<evidence type="ECO:0000313" key="3">
    <source>
        <dbReference type="Proteomes" id="UP001596157"/>
    </source>
</evidence>
<dbReference type="Proteomes" id="UP001596157">
    <property type="component" value="Unassembled WGS sequence"/>
</dbReference>
<protein>
    <submittedName>
        <fullName evidence="2">Acyl carrier protein</fullName>
    </submittedName>
</protein>
<evidence type="ECO:0000259" key="1">
    <source>
        <dbReference type="PROSITE" id="PS50075"/>
    </source>
</evidence>
<dbReference type="PROSITE" id="PS50075">
    <property type="entry name" value="CARRIER"/>
    <property type="match status" value="1"/>
</dbReference>
<comment type="caution">
    <text evidence="2">The sequence shown here is derived from an EMBL/GenBank/DDBJ whole genome shotgun (WGS) entry which is preliminary data.</text>
</comment>
<proteinExistence type="predicted"/>
<reference evidence="3" key="1">
    <citation type="journal article" date="2019" name="Int. J. Syst. Evol. Microbiol.">
        <title>The Global Catalogue of Microorganisms (GCM) 10K type strain sequencing project: providing services to taxonomists for standard genome sequencing and annotation.</title>
        <authorList>
            <consortium name="The Broad Institute Genomics Platform"/>
            <consortium name="The Broad Institute Genome Sequencing Center for Infectious Disease"/>
            <person name="Wu L."/>
            <person name="Ma J."/>
        </authorList>
    </citation>
    <scope>NUCLEOTIDE SEQUENCE [LARGE SCALE GENOMIC DNA]</scope>
    <source>
        <strain evidence="3">CCUG 59778</strain>
    </source>
</reference>
<dbReference type="EMBL" id="JBHSKF010000006">
    <property type="protein sequence ID" value="MFC5288475.1"/>
    <property type="molecule type" value="Genomic_DNA"/>
</dbReference>
<feature type="domain" description="Carrier" evidence="1">
    <location>
        <begin position="8"/>
        <end position="85"/>
    </location>
</feature>
<dbReference type="Pfam" id="PF00550">
    <property type="entry name" value="PP-binding"/>
    <property type="match status" value="1"/>
</dbReference>
<dbReference type="Gene3D" id="1.10.1200.10">
    <property type="entry name" value="ACP-like"/>
    <property type="match status" value="1"/>
</dbReference>
<gene>
    <name evidence="2" type="ORF">ACFPM7_15550</name>
</gene>
<evidence type="ECO:0000313" key="2">
    <source>
        <dbReference type="EMBL" id="MFC5288475.1"/>
    </source>
</evidence>
<accession>A0ABW0EQ75</accession>
<organism evidence="2 3">
    <name type="scientific">Actinokineospora guangxiensis</name>
    <dbReference type="NCBI Taxonomy" id="1490288"/>
    <lineage>
        <taxon>Bacteria</taxon>
        <taxon>Bacillati</taxon>
        <taxon>Actinomycetota</taxon>
        <taxon>Actinomycetes</taxon>
        <taxon>Pseudonocardiales</taxon>
        <taxon>Pseudonocardiaceae</taxon>
        <taxon>Actinokineospora</taxon>
    </lineage>
</organism>
<dbReference type="SUPFAM" id="SSF47336">
    <property type="entry name" value="ACP-like"/>
    <property type="match status" value="1"/>
</dbReference>
<sequence length="92" mass="9997">MPATYEGHEPYDTLLRIIAHHTGRQVDELRPETPVRELAIDSITAAEIVSQAEEAVGATISLHRVLDDWSALTVDGLVRGLAEGVDGHGRDD</sequence>
<name>A0ABW0EQ75_9PSEU</name>
<keyword evidence="3" id="KW-1185">Reference proteome</keyword>
<dbReference type="InterPro" id="IPR009081">
    <property type="entry name" value="PP-bd_ACP"/>
</dbReference>
<dbReference type="InterPro" id="IPR036736">
    <property type="entry name" value="ACP-like_sf"/>
</dbReference>
<dbReference type="RefSeq" id="WP_378248321.1">
    <property type="nucleotide sequence ID" value="NZ_JBHSKF010000006.1"/>
</dbReference>